<dbReference type="GO" id="GO:0004864">
    <property type="term" value="F:protein phosphatase inhibitor activity"/>
    <property type="evidence" value="ECO:0007669"/>
    <property type="project" value="InterPro"/>
</dbReference>
<evidence type="ECO:0000256" key="4">
    <source>
        <dbReference type="RuleBase" id="RU000409"/>
    </source>
</evidence>
<gene>
    <name evidence="6" type="ORF">F3Y22_tig00110020pilonHSYRG00041</name>
</gene>
<dbReference type="GO" id="GO:0006952">
    <property type="term" value="P:defense response"/>
    <property type="evidence" value="ECO:0007669"/>
    <property type="project" value="UniProtKB-KW"/>
</dbReference>
<dbReference type="OrthoDB" id="934867at2759"/>
<sequence length="159" mass="17301">MGVVTYDFEVISPISPTRLFKALVLEADKLFPKAAPHAIKSVELEGNGGTGSIVKINFAEGLPFQYVKHTIEGQDKDNLSYSYSLVEGGPVGDKLEKISYENKFVAAANGGSVCKSLMKFYTVGDGVFTEEEIKQHIGRMDGVYKAIEAYLLANPDVCN</sequence>
<name>A0A6A3BN66_HIBSY</name>
<dbReference type="FunFam" id="3.30.530.20:FF:000007">
    <property type="entry name" value="Major pollen allergen Bet v 1-A"/>
    <property type="match status" value="1"/>
</dbReference>
<reference evidence="6" key="1">
    <citation type="submission" date="2019-09" db="EMBL/GenBank/DDBJ databases">
        <title>Draft genome information of white flower Hibiscus syriacus.</title>
        <authorList>
            <person name="Kim Y.-M."/>
        </authorList>
    </citation>
    <scope>NUCLEOTIDE SEQUENCE [LARGE SCALE GENOMIC DNA]</scope>
    <source>
        <strain evidence="6">YM2019G1</strain>
    </source>
</reference>
<comment type="similarity">
    <text evidence="1 4">Belongs to the BetVI family.</text>
</comment>
<dbReference type="AlphaFoldDB" id="A0A6A3BN66"/>
<dbReference type="GO" id="GO:0005737">
    <property type="term" value="C:cytoplasm"/>
    <property type="evidence" value="ECO:0007669"/>
    <property type="project" value="TreeGrafter"/>
</dbReference>
<dbReference type="PRINTS" id="PR00634">
    <property type="entry name" value="BETALLERGEN"/>
</dbReference>
<evidence type="ECO:0000313" key="6">
    <source>
        <dbReference type="EMBL" id="KAE8717785.1"/>
    </source>
</evidence>
<keyword evidence="2 4" id="KW-0611">Plant defense</keyword>
<dbReference type="PANTHER" id="PTHR31213:SF55">
    <property type="entry name" value="STRESS-INDUCED PROTEIN SAM22"/>
    <property type="match status" value="1"/>
</dbReference>
<dbReference type="GO" id="GO:0038023">
    <property type="term" value="F:signaling receptor activity"/>
    <property type="evidence" value="ECO:0007669"/>
    <property type="project" value="InterPro"/>
</dbReference>
<dbReference type="GO" id="GO:0009738">
    <property type="term" value="P:abscisic acid-activated signaling pathway"/>
    <property type="evidence" value="ECO:0007669"/>
    <property type="project" value="InterPro"/>
</dbReference>
<dbReference type="PROSITE" id="PS00451">
    <property type="entry name" value="PATHOGENESIS_BETVI"/>
    <property type="match status" value="1"/>
</dbReference>
<accession>A0A6A3BN66</accession>
<dbReference type="Pfam" id="PF00407">
    <property type="entry name" value="Bet_v_1"/>
    <property type="match status" value="1"/>
</dbReference>
<keyword evidence="7" id="KW-1185">Reference proteome</keyword>
<comment type="caution">
    <text evidence="6">The sequence shown here is derived from an EMBL/GenBank/DDBJ whole genome shotgun (WGS) entry which is preliminary data.</text>
</comment>
<dbReference type="EMBL" id="VEPZ02000817">
    <property type="protein sequence ID" value="KAE8717785.1"/>
    <property type="molecule type" value="Genomic_DNA"/>
</dbReference>
<dbReference type="InterPro" id="IPR050279">
    <property type="entry name" value="Plant_def-hormone_signal"/>
</dbReference>
<evidence type="ECO:0000313" key="7">
    <source>
        <dbReference type="Proteomes" id="UP000436088"/>
    </source>
</evidence>
<dbReference type="InterPro" id="IPR023393">
    <property type="entry name" value="START-like_dom_sf"/>
</dbReference>
<dbReference type="PANTHER" id="PTHR31213">
    <property type="entry name" value="OS08G0374000 PROTEIN-RELATED"/>
    <property type="match status" value="1"/>
</dbReference>
<protein>
    <submittedName>
        <fullName evidence="6">Major allergen Pru av 1</fullName>
    </submittedName>
</protein>
<evidence type="ECO:0000256" key="3">
    <source>
        <dbReference type="ARBA" id="ARBA00023265"/>
    </source>
</evidence>
<evidence type="ECO:0000256" key="2">
    <source>
        <dbReference type="ARBA" id="ARBA00022821"/>
    </source>
</evidence>
<dbReference type="InterPro" id="IPR000916">
    <property type="entry name" value="Bet_v_I/MLP"/>
</dbReference>
<keyword evidence="3 4" id="KW-0568">Pathogenesis-related protein</keyword>
<evidence type="ECO:0000259" key="5">
    <source>
        <dbReference type="Pfam" id="PF00407"/>
    </source>
</evidence>
<organism evidence="6 7">
    <name type="scientific">Hibiscus syriacus</name>
    <name type="common">Rose of Sharon</name>
    <dbReference type="NCBI Taxonomy" id="106335"/>
    <lineage>
        <taxon>Eukaryota</taxon>
        <taxon>Viridiplantae</taxon>
        <taxon>Streptophyta</taxon>
        <taxon>Embryophyta</taxon>
        <taxon>Tracheophyta</taxon>
        <taxon>Spermatophyta</taxon>
        <taxon>Magnoliopsida</taxon>
        <taxon>eudicotyledons</taxon>
        <taxon>Gunneridae</taxon>
        <taxon>Pentapetalae</taxon>
        <taxon>rosids</taxon>
        <taxon>malvids</taxon>
        <taxon>Malvales</taxon>
        <taxon>Malvaceae</taxon>
        <taxon>Malvoideae</taxon>
        <taxon>Hibiscus</taxon>
    </lineage>
</organism>
<dbReference type="GO" id="GO:0005634">
    <property type="term" value="C:nucleus"/>
    <property type="evidence" value="ECO:0007669"/>
    <property type="project" value="TreeGrafter"/>
</dbReference>
<dbReference type="CDD" id="cd07816">
    <property type="entry name" value="Bet_v1-like"/>
    <property type="match status" value="1"/>
</dbReference>
<dbReference type="SUPFAM" id="SSF55961">
    <property type="entry name" value="Bet v1-like"/>
    <property type="match status" value="1"/>
</dbReference>
<evidence type="ECO:0000256" key="1">
    <source>
        <dbReference type="ARBA" id="ARBA00009744"/>
    </source>
</evidence>
<dbReference type="InterPro" id="IPR024949">
    <property type="entry name" value="Bet_v_I_allergen"/>
</dbReference>
<dbReference type="Proteomes" id="UP000436088">
    <property type="component" value="Unassembled WGS sequence"/>
</dbReference>
<dbReference type="GO" id="GO:0010427">
    <property type="term" value="F:abscisic acid binding"/>
    <property type="evidence" value="ECO:0007669"/>
    <property type="project" value="InterPro"/>
</dbReference>
<feature type="domain" description="Bet v I/Major latex protein" evidence="5">
    <location>
        <begin position="1"/>
        <end position="154"/>
    </location>
</feature>
<dbReference type="Gene3D" id="3.30.530.20">
    <property type="match status" value="1"/>
</dbReference>
<proteinExistence type="inferred from homology"/>